<accession>A0A452UJQ1</accession>
<name>A0A452UJQ1_URSMA</name>
<dbReference type="AlphaFoldDB" id="A0A452UJQ1"/>
<dbReference type="Ensembl" id="ENSUMAT00000025032.1">
    <property type="protein sequence ID" value="ENSUMAP00000021134.1"/>
    <property type="gene ID" value="ENSUMAG00000015447.1"/>
</dbReference>
<protein>
    <submittedName>
        <fullName evidence="1">Uncharacterized protein</fullName>
    </submittedName>
</protein>
<evidence type="ECO:0000313" key="1">
    <source>
        <dbReference type="Ensembl" id="ENSUMAP00000021134"/>
    </source>
</evidence>
<organism evidence="1">
    <name type="scientific">Ursus maritimus</name>
    <name type="common">Polar bear</name>
    <name type="synonym">Thalarctos maritimus</name>
    <dbReference type="NCBI Taxonomy" id="29073"/>
    <lineage>
        <taxon>Eukaryota</taxon>
        <taxon>Metazoa</taxon>
        <taxon>Chordata</taxon>
        <taxon>Craniata</taxon>
        <taxon>Vertebrata</taxon>
        <taxon>Euteleostomi</taxon>
        <taxon>Mammalia</taxon>
        <taxon>Eutheria</taxon>
        <taxon>Laurasiatheria</taxon>
        <taxon>Carnivora</taxon>
        <taxon>Caniformia</taxon>
        <taxon>Ursidae</taxon>
        <taxon>Ursus</taxon>
    </lineage>
</organism>
<sequence>MCWLWREPSPAPGTLATKGLGPLRTQRPPWKFIYFSNLLKLTIFQQITQENPGSRNI</sequence>
<proteinExistence type="predicted"/>
<reference evidence="1" key="1">
    <citation type="submission" date="2019-03" db="UniProtKB">
        <authorList>
            <consortium name="Ensembl"/>
        </authorList>
    </citation>
    <scope>IDENTIFICATION</scope>
</reference>